<organism evidence="1 2">
    <name type="scientific">Phanerochaete sordida</name>
    <dbReference type="NCBI Taxonomy" id="48140"/>
    <lineage>
        <taxon>Eukaryota</taxon>
        <taxon>Fungi</taxon>
        <taxon>Dikarya</taxon>
        <taxon>Basidiomycota</taxon>
        <taxon>Agaricomycotina</taxon>
        <taxon>Agaricomycetes</taxon>
        <taxon>Polyporales</taxon>
        <taxon>Phanerochaetaceae</taxon>
        <taxon>Phanerochaete</taxon>
    </lineage>
</organism>
<dbReference type="Proteomes" id="UP000703269">
    <property type="component" value="Unassembled WGS sequence"/>
</dbReference>
<name>A0A9P3FZX3_9APHY</name>
<proteinExistence type="predicted"/>
<evidence type="ECO:0000313" key="2">
    <source>
        <dbReference type="Proteomes" id="UP000703269"/>
    </source>
</evidence>
<keyword evidence="2" id="KW-1185">Reference proteome</keyword>
<accession>A0A9P3FZX3</accession>
<reference evidence="1 2" key="1">
    <citation type="submission" date="2021-08" db="EMBL/GenBank/DDBJ databases">
        <title>Draft Genome Sequence of Phanerochaete sordida strain YK-624.</title>
        <authorList>
            <person name="Mori T."/>
            <person name="Dohra H."/>
            <person name="Suzuki T."/>
            <person name="Kawagishi H."/>
            <person name="Hirai H."/>
        </authorList>
    </citation>
    <scope>NUCLEOTIDE SEQUENCE [LARGE SCALE GENOMIC DNA]</scope>
    <source>
        <strain evidence="1 2">YK-624</strain>
    </source>
</reference>
<evidence type="ECO:0000313" key="1">
    <source>
        <dbReference type="EMBL" id="GJE85379.1"/>
    </source>
</evidence>
<dbReference type="AlphaFoldDB" id="A0A9P3FZX3"/>
<comment type="caution">
    <text evidence="1">The sequence shown here is derived from an EMBL/GenBank/DDBJ whole genome shotgun (WGS) entry which is preliminary data.</text>
</comment>
<gene>
    <name evidence="1" type="ORF">PsYK624_014580</name>
</gene>
<dbReference type="EMBL" id="BPQB01000002">
    <property type="protein sequence ID" value="GJE85379.1"/>
    <property type="molecule type" value="Genomic_DNA"/>
</dbReference>
<sequence length="132" mass="14024">MAIVPAAPYKPCSGFHCPSVRCQLTLLHFSRALPKSLIFRQGVASGLTLERSPTRRIFGDFGLERSCSRATPCLLPGEGAQAASRISSRSADCAAAGDVELQAPSRLAEDTQHDHTSAITALIEDTLSAKSK</sequence>
<protein>
    <submittedName>
        <fullName evidence="1">Uncharacterized protein</fullName>
    </submittedName>
</protein>